<dbReference type="KEGG" id="mjl:Mjls_1262"/>
<organism evidence="4">
    <name type="scientific">Mycobacterium sp. (strain JLS)</name>
    <dbReference type="NCBI Taxonomy" id="164757"/>
    <lineage>
        <taxon>Bacteria</taxon>
        <taxon>Bacillati</taxon>
        <taxon>Actinomycetota</taxon>
        <taxon>Actinomycetes</taxon>
        <taxon>Mycobacteriales</taxon>
        <taxon>Mycobacteriaceae</taxon>
        <taxon>Mycobacterium</taxon>
    </lineage>
</organism>
<dbReference type="PROSITE" id="PS50125">
    <property type="entry name" value="GUANYLATE_CYCLASE_2"/>
    <property type="match status" value="1"/>
</dbReference>
<evidence type="ECO:0000256" key="2">
    <source>
        <dbReference type="ARBA" id="ARBA00022840"/>
    </source>
</evidence>
<evidence type="ECO:0000259" key="3">
    <source>
        <dbReference type="PROSITE" id="PS50125"/>
    </source>
</evidence>
<accession>A0A5Q5CD00</accession>
<dbReference type="AlphaFoldDB" id="A0A5Q5CD00"/>
<dbReference type="GO" id="GO:0005524">
    <property type="term" value="F:ATP binding"/>
    <property type="evidence" value="ECO:0007669"/>
    <property type="project" value="UniProtKB-KW"/>
</dbReference>
<dbReference type="SMART" id="SM00044">
    <property type="entry name" value="CYCc"/>
    <property type="match status" value="1"/>
</dbReference>
<sequence>MTVRACRTCGTELLDAARFCHGCGSELVNSDSHAEYKWVTVLFADVVRSMAIAAAVGPERLREIMAELFSRSSAVVRRYGGTVDKFTGDGIMAVFGAPLALEDHAFRACLAASAIQQESQVLSREVEDHDRVTLQLRVGLNSGAVIAGEIGSQPRSYTTVGEQVGIAQRLESVAPPGGVLLSESTARLAQDTVTLAPPVILTVKDADAPVVARRLLTIEGHRVRDRGEPALVGRTRELAFLTAILDETIGGSGSVVNVVGPAGIGKSRLVRELAAIAIRRNVAVFTSSCESHASDIPFYGISRLLRRGMGIDAVDGDDAARLRVRQRFTEGDDDDLLLLDDLLGIADPSAPLPDIAPEARRRRLTAMINASALAQTQPAVYIVEDVHWIDAVSESMLCDFLAVMPQTPSLVLITFRPEYRGALTRVSGAQTIALRPLTEAQATTLATGLLGEDPSLTDLASKVSTRAAGNPFFIEEIVRDLTERGVLEGAGGAYSLRGGVADDIDVPATLYATIGARIDRLSSTAKSTLNAAAVIGSRFDAELLTRVVDGADVDPLIEAELVDQVRFGRPAEFAFRHPLIRAVAYESQLRSVRVQLHRRIAEVIESRDPAAADEHAALIAEHREAAGDFLAAYTWHMQAGDWLAKRDITGARNSWRRARQVADRLPDSVEDRLSMRITPRAFLCGTAFRVGGGGAETGFDELRELCVAARDTRSLAIGMNGLATVHLFDARRREACRLADELADLLDSIGDRTLTIAMLPGVATVKHEVGDMEQVLQLAQRVLDLADDDPRRGDRFMGSPATLALAMRGEARMCLGLGGWKEDLSTAMDSARAFDPLTQEAVAYYAYVLAVLYGALLPDATILRDTADILARAEQSGDDVTLFGAEAVRSVVLIQLSGVEREAGFEMLAKVRERGLRNRFSSLSLPITDIPIARERVGARDFDGAVELSRDLLESLYDSGGSVWCALATVALVEALIARGGDQDLEEAREAISRLELFSTDRRLVLDELALLRLNALLARACGDAASYRRWRDCYRVRARVLGFEGQLALAEAMP</sequence>
<dbReference type="SUPFAM" id="SSF52540">
    <property type="entry name" value="P-loop containing nucleoside triphosphate hydrolases"/>
    <property type="match status" value="1"/>
</dbReference>
<reference evidence="4" key="1">
    <citation type="submission" date="2007-02" db="EMBL/GenBank/DDBJ databases">
        <title>Complete sequence of Mycobacterium sp. JLS.</title>
        <authorList>
            <consortium name="US DOE Joint Genome Institute"/>
            <person name="Copeland A."/>
            <person name="Lucas S."/>
            <person name="Lapidus A."/>
            <person name="Barry K."/>
            <person name="Detter J.C."/>
            <person name="Glavina del Rio T."/>
            <person name="Hammon N."/>
            <person name="Israni S."/>
            <person name="Dalin E."/>
            <person name="Tice H."/>
            <person name="Pitluck S."/>
            <person name="Chain P."/>
            <person name="Malfatti S."/>
            <person name="Shin M."/>
            <person name="Vergez L."/>
            <person name="Schmutz J."/>
            <person name="Larimer F."/>
            <person name="Land M."/>
            <person name="Hauser L."/>
            <person name="Kyrpides N."/>
            <person name="Mikhailova N."/>
            <person name="Miller C.D."/>
            <person name="Anderson A.J."/>
            <person name="Sims R.C."/>
            <person name="Richardson P."/>
        </authorList>
    </citation>
    <scope>NUCLEOTIDE SEQUENCE [LARGE SCALE GENOMIC DNA]</scope>
    <source>
        <strain evidence="4">JLS</strain>
    </source>
</reference>
<keyword evidence="2" id="KW-0067">ATP-binding</keyword>
<dbReference type="InterPro" id="IPR011990">
    <property type="entry name" value="TPR-like_helical_dom_sf"/>
</dbReference>
<dbReference type="PANTHER" id="PTHR16305">
    <property type="entry name" value="TESTICULAR SOLUBLE ADENYLYL CYCLASE"/>
    <property type="match status" value="1"/>
</dbReference>
<dbReference type="PANTHER" id="PTHR16305:SF28">
    <property type="entry name" value="GUANYLATE CYCLASE DOMAIN-CONTAINING PROTEIN"/>
    <property type="match status" value="1"/>
</dbReference>
<evidence type="ECO:0000313" key="4">
    <source>
        <dbReference type="EMBL" id="ABN97064.1"/>
    </source>
</evidence>
<dbReference type="Gene3D" id="3.40.50.300">
    <property type="entry name" value="P-loop containing nucleotide triphosphate hydrolases"/>
    <property type="match status" value="1"/>
</dbReference>
<dbReference type="SUPFAM" id="SSF55073">
    <property type="entry name" value="Nucleotide cyclase"/>
    <property type="match status" value="1"/>
</dbReference>
<dbReference type="EMBL" id="CP000580">
    <property type="protein sequence ID" value="ABN97064.1"/>
    <property type="molecule type" value="Genomic_DNA"/>
</dbReference>
<dbReference type="GO" id="GO:0005737">
    <property type="term" value="C:cytoplasm"/>
    <property type="evidence" value="ECO:0007669"/>
    <property type="project" value="TreeGrafter"/>
</dbReference>
<dbReference type="Pfam" id="PF13191">
    <property type="entry name" value="AAA_16"/>
    <property type="match status" value="1"/>
</dbReference>
<protein>
    <submittedName>
        <fullName evidence="4">Adenylyl cyclase class-3/4/guanylyl cyclase</fullName>
    </submittedName>
</protein>
<dbReference type="GO" id="GO:0035556">
    <property type="term" value="P:intracellular signal transduction"/>
    <property type="evidence" value="ECO:0007669"/>
    <property type="project" value="InterPro"/>
</dbReference>
<dbReference type="InterPro" id="IPR027417">
    <property type="entry name" value="P-loop_NTPase"/>
</dbReference>
<gene>
    <name evidence="4" type="ordered locus">Mjls_1262</name>
</gene>
<dbReference type="SUPFAM" id="SSF48452">
    <property type="entry name" value="TPR-like"/>
    <property type="match status" value="1"/>
</dbReference>
<dbReference type="InterPro" id="IPR029787">
    <property type="entry name" value="Nucleotide_cyclase"/>
</dbReference>
<evidence type="ECO:0000256" key="1">
    <source>
        <dbReference type="ARBA" id="ARBA00022741"/>
    </source>
</evidence>
<dbReference type="InterPro" id="IPR041664">
    <property type="entry name" value="AAA_16"/>
</dbReference>
<dbReference type="GO" id="GO:0004016">
    <property type="term" value="F:adenylate cyclase activity"/>
    <property type="evidence" value="ECO:0007669"/>
    <property type="project" value="UniProtKB-ARBA"/>
</dbReference>
<dbReference type="InterPro" id="IPR003593">
    <property type="entry name" value="AAA+_ATPase"/>
</dbReference>
<keyword evidence="1" id="KW-0547">Nucleotide-binding</keyword>
<proteinExistence type="predicted"/>
<dbReference type="InterPro" id="IPR001054">
    <property type="entry name" value="A/G_cyclase"/>
</dbReference>
<name>A0A5Q5CD00_MYCSJ</name>
<dbReference type="GO" id="GO:0009190">
    <property type="term" value="P:cyclic nucleotide biosynthetic process"/>
    <property type="evidence" value="ECO:0007669"/>
    <property type="project" value="InterPro"/>
</dbReference>
<feature type="domain" description="Guanylate cyclase" evidence="3">
    <location>
        <begin position="40"/>
        <end position="171"/>
    </location>
</feature>
<dbReference type="SMART" id="SM00382">
    <property type="entry name" value="AAA"/>
    <property type="match status" value="1"/>
</dbReference>
<dbReference type="CDD" id="cd07302">
    <property type="entry name" value="CHD"/>
    <property type="match status" value="1"/>
</dbReference>
<dbReference type="Pfam" id="PF00211">
    <property type="entry name" value="Guanylate_cyc"/>
    <property type="match status" value="1"/>
</dbReference>
<dbReference type="Gene3D" id="3.30.70.1230">
    <property type="entry name" value="Nucleotide cyclase"/>
    <property type="match status" value="1"/>
</dbReference>